<dbReference type="FunFam" id="3.40.50.300:FF:000325">
    <property type="entry name" value="ATP-dependent RNA helicase DHX29"/>
    <property type="match status" value="1"/>
</dbReference>
<dbReference type="EMBL" id="JBAMIC010000019">
    <property type="protein sequence ID" value="KAK7093940.1"/>
    <property type="molecule type" value="Genomic_DNA"/>
</dbReference>
<dbReference type="SUPFAM" id="SSF54768">
    <property type="entry name" value="dsRNA-binding domain-like"/>
    <property type="match status" value="1"/>
</dbReference>
<comment type="caution">
    <text evidence="15">The sequence shown here is derived from an EMBL/GenBank/DDBJ whole genome shotgun (WGS) entry which is preliminary data.</text>
</comment>
<dbReference type="AlphaFoldDB" id="A0AAN9AWT8"/>
<protein>
    <recommendedName>
        <fullName evidence="2">RNA helicase</fullName>
        <ecNumber evidence="2">3.6.4.13</ecNumber>
    </recommendedName>
</protein>
<dbReference type="PROSITE" id="PS00690">
    <property type="entry name" value="DEAH_ATP_HELICASE"/>
    <property type="match status" value="1"/>
</dbReference>
<reference evidence="15 16" key="1">
    <citation type="submission" date="2024-02" db="EMBL/GenBank/DDBJ databases">
        <title>Chromosome-scale genome assembly of the rough periwinkle Littorina saxatilis.</title>
        <authorList>
            <person name="De Jode A."/>
            <person name="Faria R."/>
            <person name="Formenti G."/>
            <person name="Sims Y."/>
            <person name="Smith T.P."/>
            <person name="Tracey A."/>
            <person name="Wood J.M.D."/>
            <person name="Zagrodzka Z.B."/>
            <person name="Johannesson K."/>
            <person name="Butlin R.K."/>
            <person name="Leder E.H."/>
        </authorList>
    </citation>
    <scope>NUCLEOTIDE SEQUENCE [LARGE SCALE GENOMIC DNA]</scope>
    <source>
        <strain evidence="15">Snail1</strain>
        <tissue evidence="15">Muscle</tissue>
    </source>
</reference>
<keyword evidence="9" id="KW-0648">Protein biosynthesis</keyword>
<evidence type="ECO:0000256" key="3">
    <source>
        <dbReference type="ARBA" id="ARBA00022490"/>
    </source>
</evidence>
<dbReference type="SMART" id="SM00487">
    <property type="entry name" value="DEXDc"/>
    <property type="match status" value="1"/>
</dbReference>
<keyword evidence="7" id="KW-0347">Helicase</keyword>
<keyword evidence="16" id="KW-1185">Reference proteome</keyword>
<feature type="domain" description="Helicase ATP-binding" evidence="13">
    <location>
        <begin position="373"/>
        <end position="544"/>
    </location>
</feature>
<dbReference type="Proteomes" id="UP001374579">
    <property type="component" value="Unassembled WGS sequence"/>
</dbReference>
<dbReference type="InterPro" id="IPR002464">
    <property type="entry name" value="DNA/RNA_helicase_DEAH_CS"/>
</dbReference>
<dbReference type="Gene3D" id="3.30.160.20">
    <property type="match status" value="1"/>
</dbReference>
<dbReference type="InterPro" id="IPR011545">
    <property type="entry name" value="DEAD/DEAH_box_helicase_dom"/>
</dbReference>
<dbReference type="CDD" id="cd18791">
    <property type="entry name" value="SF2_C_RHA"/>
    <property type="match status" value="1"/>
</dbReference>
<proteinExistence type="inferred from homology"/>
<keyword evidence="8" id="KW-0067">ATP-binding</keyword>
<dbReference type="GO" id="GO:0003743">
    <property type="term" value="F:translation initiation factor activity"/>
    <property type="evidence" value="ECO:0007669"/>
    <property type="project" value="UniProtKB-KW"/>
</dbReference>
<evidence type="ECO:0000256" key="4">
    <source>
        <dbReference type="ARBA" id="ARBA00022540"/>
    </source>
</evidence>
<keyword evidence="4" id="KW-0396">Initiation factor</keyword>
<dbReference type="PANTHER" id="PTHR18934:SF264">
    <property type="entry name" value="ATP-DEPENDENT RNA HELICASE DHX29"/>
    <property type="match status" value="1"/>
</dbReference>
<dbReference type="SUPFAM" id="SSF52540">
    <property type="entry name" value="P-loop containing nucleoside triphosphate hydrolases"/>
    <property type="match status" value="1"/>
</dbReference>
<evidence type="ECO:0000256" key="11">
    <source>
        <dbReference type="ARBA" id="ARBA00047984"/>
    </source>
</evidence>
<evidence type="ECO:0000313" key="15">
    <source>
        <dbReference type="EMBL" id="KAK7093940.1"/>
    </source>
</evidence>
<evidence type="ECO:0000256" key="6">
    <source>
        <dbReference type="ARBA" id="ARBA00022801"/>
    </source>
</evidence>
<dbReference type="Gene3D" id="1.20.120.1080">
    <property type="match status" value="1"/>
</dbReference>
<dbReference type="SMART" id="SM00490">
    <property type="entry name" value="HELICc"/>
    <property type="match status" value="1"/>
</dbReference>
<dbReference type="InterPro" id="IPR059023">
    <property type="entry name" value="RNA_hel_CTD"/>
</dbReference>
<keyword evidence="10" id="KW-0175">Coiled coil</keyword>
<dbReference type="PANTHER" id="PTHR18934">
    <property type="entry name" value="ATP-DEPENDENT RNA HELICASE"/>
    <property type="match status" value="1"/>
</dbReference>
<dbReference type="GO" id="GO:0003724">
    <property type="term" value="F:RNA helicase activity"/>
    <property type="evidence" value="ECO:0007669"/>
    <property type="project" value="UniProtKB-EC"/>
</dbReference>
<dbReference type="EC" id="3.6.4.13" evidence="2"/>
<feature type="region of interest" description="Disordered" evidence="12">
    <location>
        <begin position="1"/>
        <end position="87"/>
    </location>
</feature>
<keyword evidence="5" id="KW-0547">Nucleotide-binding</keyword>
<feature type="compositionally biased region" description="Gly residues" evidence="12">
    <location>
        <begin position="278"/>
        <end position="287"/>
    </location>
</feature>
<evidence type="ECO:0000256" key="9">
    <source>
        <dbReference type="ARBA" id="ARBA00022917"/>
    </source>
</evidence>
<dbReference type="GO" id="GO:0003723">
    <property type="term" value="F:RNA binding"/>
    <property type="evidence" value="ECO:0007669"/>
    <property type="project" value="TreeGrafter"/>
</dbReference>
<comment type="similarity">
    <text evidence="1">Belongs to the DEAD box helicase family. DEAH subfamily.</text>
</comment>
<evidence type="ECO:0000259" key="14">
    <source>
        <dbReference type="PROSITE" id="PS51194"/>
    </source>
</evidence>
<evidence type="ECO:0000256" key="1">
    <source>
        <dbReference type="ARBA" id="ARBA00008792"/>
    </source>
</evidence>
<gene>
    <name evidence="15" type="ORF">V1264_007619</name>
</gene>
<name>A0AAN9AWT8_9CAEN</name>
<dbReference type="InterPro" id="IPR001650">
    <property type="entry name" value="Helicase_C-like"/>
</dbReference>
<dbReference type="InterPro" id="IPR014001">
    <property type="entry name" value="Helicase_ATP-bd"/>
</dbReference>
<dbReference type="PROSITE" id="PS51194">
    <property type="entry name" value="HELICASE_CTER"/>
    <property type="match status" value="1"/>
</dbReference>
<dbReference type="GO" id="GO:0005524">
    <property type="term" value="F:ATP binding"/>
    <property type="evidence" value="ECO:0007669"/>
    <property type="project" value="UniProtKB-KW"/>
</dbReference>
<dbReference type="FunFam" id="3.40.50.300:FF:000500">
    <property type="entry name" value="ATP-dependent RNA helicase DHX29"/>
    <property type="match status" value="1"/>
</dbReference>
<keyword evidence="3" id="KW-0963">Cytoplasm</keyword>
<sequence length="1188" mass="131432">MNFLSSERDTIERHPGFNPATKLNFDTATSTKTSKGGTELDKTEQTVKDIGSPAPQEAANSTPRPPSSNTGKKKGGAKSTATGDDAEDGGFNLFGFDNLEASASASANQNSVSKAEDVRNFEYTRQQWTGKHPKQFLIDWCRKHLPKSPPPKYHKIQVKYNRFKCKCTVEKSKEDVLSVTPDILCENVKEAEMLACTLALYHLCRGQSVHQLIPPPYRNVWLEWLDAENAAKQEAKEKENKPRDQFVSRLMKKLKMEEGEATQNTASSDTSKERMDDGGGGDAGSNDGGNDDDDDEVQDSWEALADDEDTTPSTSSPSKPPQPHPSKPTSKSKAPSSESLRQTLHKLQSGRRHQELLATRQQLPVFQYRRGILETVQKSSVVVVAGETGSGKSTQVPQFLLEDCILGGQGSHCNIVVTQPRRISAVSLANRVSEEIGESPKDGRNNLCGYQIRFESRKSTSTRLVYCTTGVVLRQLQSDKDLSNISHLIIDEVHERSVQSDFLLAVVKGILQRRPELKVILMSATLDSGKFSTYFTRSPVLNIPGRTFPVEVQHIEDVIEMTGYVADEDSPYTLKHSQLVEEESATVEVTEKGGETNQMDVHWTKEDISNIDRTSLSADKYSKRTRNTVTRLNPSRINVDLIVDLLKNLESSAPFCDVDGAVLVFLPGLADIQELHEILTTDRNFSDTKRYQIFALHSVLSSEDQNRVFAVPPAGVRKIVLATNIAETGITIPDVVFVIDSGKAKENRYSETSQMSSLTEVFISKANAKQRQGRAGRVREGFCFRLYTADKFHKMADFTVPEILRVPLEELCLTIMKSELGRPEDFLAGCLDPPHPPNVQRAMTLLREVGACFADTCALTPLGHHLAALPVNVRVGKMLVYAAILGCLEPVAVIAAGMTDKSPFVVPLSRRDEANAAKQSLATAASDHLTVYRAYLGWTQARSQGRGAETQFCSRYYLKRNTLLDIENVKNDLIKLVYSIGFAPSTSGTKSHSAGASALNFPQVLDISKVTSKSHDLDQHTVAMVKAVLCAGLYSQVARIKPVDPAEAGARPGERKACLAETSQGHTQIHPSSVNRFMMLHSVAWFVYGEKVKSSRVYVRDTTFVSAYPLLLFGGDIKVQHLQKLLVIDNWIKYKAVAKTGVIFKEVRTLFDLLLERKLAEPGLNLADDRLIKLIIELIRSEKPVVRS</sequence>
<evidence type="ECO:0000256" key="5">
    <source>
        <dbReference type="ARBA" id="ARBA00022741"/>
    </source>
</evidence>
<dbReference type="Gene3D" id="3.40.50.300">
    <property type="entry name" value="P-loop containing nucleotide triphosphate hydrolases"/>
    <property type="match status" value="2"/>
</dbReference>
<keyword evidence="6" id="KW-0378">Hydrolase</keyword>
<organism evidence="15 16">
    <name type="scientific">Littorina saxatilis</name>
    <dbReference type="NCBI Taxonomy" id="31220"/>
    <lineage>
        <taxon>Eukaryota</taxon>
        <taxon>Metazoa</taxon>
        <taxon>Spiralia</taxon>
        <taxon>Lophotrochozoa</taxon>
        <taxon>Mollusca</taxon>
        <taxon>Gastropoda</taxon>
        <taxon>Caenogastropoda</taxon>
        <taxon>Littorinimorpha</taxon>
        <taxon>Littorinoidea</taxon>
        <taxon>Littorinidae</taxon>
        <taxon>Littorina</taxon>
    </lineage>
</organism>
<dbReference type="Pfam" id="PF26026">
    <property type="entry name" value="RNA_hel_CTD"/>
    <property type="match status" value="1"/>
</dbReference>
<dbReference type="FunFam" id="1.20.120.1080:FF:000002">
    <property type="entry name" value="Putative ATP-dependent RNA helicase DHX36"/>
    <property type="match status" value="1"/>
</dbReference>
<dbReference type="PROSITE" id="PS51192">
    <property type="entry name" value="HELICASE_ATP_BIND_1"/>
    <property type="match status" value="1"/>
</dbReference>
<dbReference type="Pfam" id="PF07717">
    <property type="entry name" value="OB_NTP_bind"/>
    <property type="match status" value="1"/>
</dbReference>
<evidence type="ECO:0000259" key="13">
    <source>
        <dbReference type="PROSITE" id="PS51192"/>
    </source>
</evidence>
<dbReference type="SMART" id="SM00847">
    <property type="entry name" value="HA2"/>
    <property type="match status" value="1"/>
</dbReference>
<feature type="compositionally biased region" description="Basic and acidic residues" evidence="12">
    <location>
        <begin position="38"/>
        <end position="47"/>
    </location>
</feature>
<dbReference type="Pfam" id="PF21010">
    <property type="entry name" value="HA2_C"/>
    <property type="match status" value="1"/>
</dbReference>
<dbReference type="Pfam" id="PF24385">
    <property type="entry name" value="DSRM_DHX29"/>
    <property type="match status" value="1"/>
</dbReference>
<dbReference type="InterPro" id="IPR027417">
    <property type="entry name" value="P-loop_NTPase"/>
</dbReference>
<evidence type="ECO:0000256" key="8">
    <source>
        <dbReference type="ARBA" id="ARBA00022840"/>
    </source>
</evidence>
<dbReference type="InterPro" id="IPR011709">
    <property type="entry name" value="DEAD-box_helicase_OB_fold"/>
</dbReference>
<dbReference type="Pfam" id="PF00271">
    <property type="entry name" value="Helicase_C"/>
    <property type="match status" value="1"/>
</dbReference>
<evidence type="ECO:0000256" key="2">
    <source>
        <dbReference type="ARBA" id="ARBA00012552"/>
    </source>
</evidence>
<feature type="region of interest" description="Disordered" evidence="12">
    <location>
        <begin position="253"/>
        <end position="352"/>
    </location>
</feature>
<dbReference type="GO" id="GO:0016787">
    <property type="term" value="F:hydrolase activity"/>
    <property type="evidence" value="ECO:0007669"/>
    <property type="project" value="UniProtKB-KW"/>
</dbReference>
<evidence type="ECO:0000256" key="10">
    <source>
        <dbReference type="ARBA" id="ARBA00023054"/>
    </source>
</evidence>
<feature type="compositionally biased region" description="Basic and acidic residues" evidence="12">
    <location>
        <begin position="1"/>
        <end position="15"/>
    </location>
</feature>
<dbReference type="InterPro" id="IPR056328">
    <property type="entry name" value="DSRM_DHX29"/>
</dbReference>
<comment type="catalytic activity">
    <reaction evidence="11">
        <text>ATP + H2O = ADP + phosphate + H(+)</text>
        <dbReference type="Rhea" id="RHEA:13065"/>
        <dbReference type="ChEBI" id="CHEBI:15377"/>
        <dbReference type="ChEBI" id="CHEBI:15378"/>
        <dbReference type="ChEBI" id="CHEBI:30616"/>
        <dbReference type="ChEBI" id="CHEBI:43474"/>
        <dbReference type="ChEBI" id="CHEBI:456216"/>
        <dbReference type="EC" id="3.6.4.13"/>
    </reaction>
</comment>
<evidence type="ECO:0000256" key="7">
    <source>
        <dbReference type="ARBA" id="ARBA00022806"/>
    </source>
</evidence>
<evidence type="ECO:0000256" key="12">
    <source>
        <dbReference type="SAM" id="MobiDB-lite"/>
    </source>
</evidence>
<feature type="compositionally biased region" description="Acidic residues" evidence="12">
    <location>
        <begin position="289"/>
        <end position="310"/>
    </location>
</feature>
<dbReference type="Pfam" id="PF00270">
    <property type="entry name" value="DEAD"/>
    <property type="match status" value="1"/>
</dbReference>
<feature type="domain" description="Helicase C-terminal" evidence="14">
    <location>
        <begin position="641"/>
        <end position="819"/>
    </location>
</feature>
<accession>A0AAN9AWT8</accession>
<dbReference type="InterPro" id="IPR007502">
    <property type="entry name" value="Helicase-assoc_dom"/>
</dbReference>
<feature type="compositionally biased region" description="Low complexity" evidence="12">
    <location>
        <begin position="327"/>
        <end position="339"/>
    </location>
</feature>
<evidence type="ECO:0000313" key="16">
    <source>
        <dbReference type="Proteomes" id="UP001374579"/>
    </source>
</evidence>